<evidence type="ECO:0000313" key="3">
    <source>
        <dbReference type="Proteomes" id="UP000245380"/>
    </source>
</evidence>
<dbReference type="OrthoDB" id="9809852at2"/>
<gene>
    <name evidence="2" type="ORF">BM613_10600</name>
</gene>
<comment type="caution">
    <text evidence="2">The sequence shown here is derived from an EMBL/GenBank/DDBJ whole genome shotgun (WGS) entry which is preliminary data.</text>
</comment>
<dbReference type="InterPro" id="IPR003156">
    <property type="entry name" value="DHHA1_dom"/>
</dbReference>
<dbReference type="RefSeq" id="WP_109431173.1">
    <property type="nucleotide sequence ID" value="NZ_MPDK01000019.1"/>
</dbReference>
<evidence type="ECO:0000259" key="1">
    <source>
        <dbReference type="Pfam" id="PF02272"/>
    </source>
</evidence>
<dbReference type="Proteomes" id="UP000245380">
    <property type="component" value="Unassembled WGS sequence"/>
</dbReference>
<name>A0A2U3D723_SULT2</name>
<evidence type="ECO:0000313" key="2">
    <source>
        <dbReference type="EMBL" id="PWI57090.1"/>
    </source>
</evidence>
<organism evidence="2 3">
    <name type="scientific">Sulfoacidibacillus thermotolerans</name>
    <name type="common">Acidibacillus sulfuroxidans</name>
    <dbReference type="NCBI Taxonomy" id="1765684"/>
    <lineage>
        <taxon>Bacteria</taxon>
        <taxon>Bacillati</taxon>
        <taxon>Bacillota</taxon>
        <taxon>Bacilli</taxon>
        <taxon>Bacillales</taxon>
        <taxon>Alicyclobacillaceae</taxon>
        <taxon>Sulfoacidibacillus</taxon>
    </lineage>
</organism>
<dbReference type="Gene3D" id="3.10.310.30">
    <property type="match status" value="1"/>
</dbReference>
<dbReference type="GO" id="GO:0003676">
    <property type="term" value="F:nucleic acid binding"/>
    <property type="evidence" value="ECO:0007669"/>
    <property type="project" value="InterPro"/>
</dbReference>
<dbReference type="InterPro" id="IPR038763">
    <property type="entry name" value="DHH_sf"/>
</dbReference>
<dbReference type="PANTHER" id="PTHR30255">
    <property type="entry name" value="SINGLE-STRANDED-DNA-SPECIFIC EXONUCLEASE RECJ"/>
    <property type="match status" value="1"/>
</dbReference>
<proteinExistence type="predicted"/>
<protein>
    <recommendedName>
        <fullName evidence="1">DHHA1 domain-containing protein</fullName>
    </recommendedName>
</protein>
<accession>A0A2U3D723</accession>
<sequence>MKRWIGWTDQTLVVAGEAWHEGVIGIVAGKLTQNLYKPTLCLSIKDGVAKGSGRSVPGVDLYALLQAVQAKTGIFTAFGGHAAAAGFSLPDVRLFTVCSLKSESYLSPI</sequence>
<reference evidence="2 3" key="1">
    <citation type="submission" date="2016-11" db="EMBL/GenBank/DDBJ databases">
        <title>Comparative genomics of Acidibacillus ferroxidans species.</title>
        <authorList>
            <person name="Oliveira G."/>
            <person name="Nunes G."/>
            <person name="Oliveira R."/>
            <person name="Araujo F."/>
            <person name="Salim A."/>
            <person name="Scholte L."/>
            <person name="Morais D."/>
            <person name="Nancucheo I."/>
            <person name="Johnson D.B."/>
            <person name="Grail B."/>
            <person name="Bittencourt J."/>
            <person name="Valadares R."/>
        </authorList>
    </citation>
    <scope>NUCLEOTIDE SEQUENCE [LARGE SCALE GENOMIC DNA]</scope>
    <source>
        <strain evidence="2 3">Y002</strain>
    </source>
</reference>
<keyword evidence="3" id="KW-1185">Reference proteome</keyword>
<dbReference type="PANTHER" id="PTHR30255:SF2">
    <property type="entry name" value="SINGLE-STRANDED-DNA-SPECIFIC EXONUCLEASE RECJ"/>
    <property type="match status" value="1"/>
</dbReference>
<dbReference type="AlphaFoldDB" id="A0A2U3D723"/>
<dbReference type="SUPFAM" id="SSF64182">
    <property type="entry name" value="DHH phosphoesterases"/>
    <property type="match status" value="1"/>
</dbReference>
<feature type="domain" description="DHHA1" evidence="1">
    <location>
        <begin position="12"/>
        <end position="92"/>
    </location>
</feature>
<dbReference type="EMBL" id="MPDK01000019">
    <property type="protein sequence ID" value="PWI57090.1"/>
    <property type="molecule type" value="Genomic_DNA"/>
</dbReference>
<dbReference type="InterPro" id="IPR051673">
    <property type="entry name" value="SSDNA_exonuclease_RecJ"/>
</dbReference>
<dbReference type="Pfam" id="PF02272">
    <property type="entry name" value="DHHA1"/>
    <property type="match status" value="1"/>
</dbReference>